<dbReference type="InterPro" id="IPR009759">
    <property type="entry name" value="Phage_ES18_Gp24"/>
</dbReference>
<proteinExistence type="predicted"/>
<organism evidence="1 2">
    <name type="scientific">Escherichia coli</name>
    <dbReference type="NCBI Taxonomy" id="562"/>
    <lineage>
        <taxon>Bacteria</taxon>
        <taxon>Pseudomonadati</taxon>
        <taxon>Pseudomonadota</taxon>
        <taxon>Gammaproteobacteria</taxon>
        <taxon>Enterobacterales</taxon>
        <taxon>Enterobacteriaceae</taxon>
        <taxon>Escherichia</taxon>
    </lineage>
</organism>
<sequence>MTQGYELVVKGVRNFENKVTVTVALQDKERFDGEIFGLDVAMDRVEGATLEFYEAAARMSVRQVFLEVAEKLSEKLSLICSISTPLRLKILPISTSVLIINIYEHKNQIRPVGCRSGADWCWRICSSDT</sequence>
<dbReference type="Proteomes" id="UP000255164">
    <property type="component" value="Unassembled WGS sequence"/>
</dbReference>
<dbReference type="EMBL" id="UFZA01000002">
    <property type="protein sequence ID" value="STE72262.1"/>
    <property type="molecule type" value="Genomic_DNA"/>
</dbReference>
<gene>
    <name evidence="1" type="primary">ydfR</name>
    <name evidence="1" type="ORF">NCTC10082_04986</name>
</gene>
<dbReference type="Pfam" id="PF07041">
    <property type="entry name" value="DUF1327"/>
    <property type="match status" value="1"/>
</dbReference>
<accession>A0A2X6QWD7</accession>
<protein>
    <submittedName>
        <fullName evidence="1">Qin prophage protein</fullName>
    </submittedName>
</protein>
<reference evidence="1 2" key="1">
    <citation type="submission" date="2018-06" db="EMBL/GenBank/DDBJ databases">
        <authorList>
            <consortium name="Pathogen Informatics"/>
            <person name="Doyle S."/>
        </authorList>
    </citation>
    <scope>NUCLEOTIDE SEQUENCE [LARGE SCALE GENOMIC DNA]</scope>
    <source>
        <strain evidence="1 2">NCTC10082</strain>
    </source>
</reference>
<name>A0A2X6QWD7_ECOLX</name>
<dbReference type="AlphaFoldDB" id="A0A2X6QWD7"/>
<evidence type="ECO:0000313" key="2">
    <source>
        <dbReference type="Proteomes" id="UP000255164"/>
    </source>
</evidence>
<evidence type="ECO:0000313" key="1">
    <source>
        <dbReference type="EMBL" id="STE72262.1"/>
    </source>
</evidence>